<dbReference type="OrthoDB" id="1187760at2"/>
<keyword evidence="3" id="KW-1185">Reference proteome</keyword>
<dbReference type="EMBL" id="WAAU01000020">
    <property type="protein sequence ID" value="KAB1155983.1"/>
    <property type="molecule type" value="Genomic_DNA"/>
</dbReference>
<proteinExistence type="predicted"/>
<reference evidence="2 3" key="1">
    <citation type="submission" date="2019-09" db="EMBL/GenBank/DDBJ databases">
        <authorList>
            <person name="Cao W.R."/>
        </authorList>
    </citation>
    <scope>NUCLEOTIDE SEQUENCE [LARGE SCALE GENOMIC DNA]</scope>
    <source>
        <strain evidence="3">a4</strain>
    </source>
</reference>
<gene>
    <name evidence="2" type="ORF">F7018_11225</name>
</gene>
<name>A0A7J5AER8_9FLAO</name>
<evidence type="ECO:0000313" key="2">
    <source>
        <dbReference type="EMBL" id="KAB1155983.1"/>
    </source>
</evidence>
<dbReference type="AlphaFoldDB" id="A0A7J5AER8"/>
<comment type="caution">
    <text evidence="2">The sequence shown here is derived from an EMBL/GenBank/DDBJ whole genome shotgun (WGS) entry which is preliminary data.</text>
</comment>
<protein>
    <submittedName>
        <fullName evidence="2">Uncharacterized protein</fullName>
    </submittedName>
</protein>
<accession>A0A7J5AER8</accession>
<evidence type="ECO:0000256" key="1">
    <source>
        <dbReference type="SAM" id="SignalP"/>
    </source>
</evidence>
<feature type="chain" id="PRO_5029849439" evidence="1">
    <location>
        <begin position="22"/>
        <end position="239"/>
    </location>
</feature>
<organism evidence="2 3">
    <name type="scientific">Tenacibaculum aiptasiae</name>
    <dbReference type="NCBI Taxonomy" id="426481"/>
    <lineage>
        <taxon>Bacteria</taxon>
        <taxon>Pseudomonadati</taxon>
        <taxon>Bacteroidota</taxon>
        <taxon>Flavobacteriia</taxon>
        <taxon>Flavobacteriales</taxon>
        <taxon>Flavobacteriaceae</taxon>
        <taxon>Tenacibaculum</taxon>
    </lineage>
</organism>
<feature type="signal peptide" evidence="1">
    <location>
        <begin position="1"/>
        <end position="21"/>
    </location>
</feature>
<keyword evidence="1" id="KW-0732">Signal</keyword>
<sequence>MKFLKLLFFVLLICISCNVNNEEIQIIEKEQNKANRNNFNSKPFQIYNAQEVEQLMFMTSFLIGKTLIENESARDFFYNHIADSRITAIKLSDIMDDDTMDSNPFEIEFQKQFNKYNYHKNPQTGETDPPTSTSLDPDPFRWGGIFGPTMLYELFIDKVINLNDWELYFPNKNSVLSNGLTLTEYFQRNDRVICLWRLNEKIKRIYSDGLILYTDGRGSYLPLNFNPSNSSSFTFLLRN</sequence>
<evidence type="ECO:0000313" key="3">
    <source>
        <dbReference type="Proteomes" id="UP000467305"/>
    </source>
</evidence>
<dbReference type="RefSeq" id="WP_150900164.1">
    <property type="nucleotide sequence ID" value="NZ_WAAU01000020.1"/>
</dbReference>
<dbReference type="Proteomes" id="UP000467305">
    <property type="component" value="Unassembled WGS sequence"/>
</dbReference>